<keyword evidence="2" id="KW-1185">Reference proteome</keyword>
<gene>
    <name evidence="1" type="ORF">BST29_01760</name>
</gene>
<accession>A0ABX3SYU8</accession>
<evidence type="ECO:0000313" key="2">
    <source>
        <dbReference type="Proteomes" id="UP000243140"/>
    </source>
</evidence>
<proteinExistence type="predicted"/>
<reference evidence="1 2" key="1">
    <citation type="submission" date="2017-02" db="EMBL/GenBank/DDBJ databases">
        <title>The new phylogeny of genus Mycobacterium.</title>
        <authorList>
            <person name="Tortoli E."/>
            <person name="Trovato A."/>
            <person name="Cirillo D.M."/>
        </authorList>
    </citation>
    <scope>NUCLEOTIDE SEQUENCE [LARGE SCALE GENOMIC DNA]</scope>
    <source>
        <strain evidence="1 2">IP1130001</strain>
    </source>
</reference>
<comment type="caution">
    <text evidence="1">The sequence shown here is derived from an EMBL/GenBank/DDBJ whole genome shotgun (WGS) entry which is preliminary data.</text>
</comment>
<protein>
    <submittedName>
        <fullName evidence="1">Uncharacterized protein</fullName>
    </submittedName>
</protein>
<dbReference type="EMBL" id="MVHV01000002">
    <property type="protein sequence ID" value="ORA84951.1"/>
    <property type="molecule type" value="Genomic_DNA"/>
</dbReference>
<name>A0ABX3SYU8_MYCMA</name>
<sequence>MLDKLYSGPRTASKCAANARKLYNNANKAAIESEVVILSRDATGVEYKTRPAVCQCSSSNAIATN</sequence>
<evidence type="ECO:0000313" key="1">
    <source>
        <dbReference type="EMBL" id="ORA84951.1"/>
    </source>
</evidence>
<dbReference type="Proteomes" id="UP000243140">
    <property type="component" value="Unassembled WGS sequence"/>
</dbReference>
<organism evidence="1 2">
    <name type="scientific">Mycobacterium malmoense</name>
    <dbReference type="NCBI Taxonomy" id="1780"/>
    <lineage>
        <taxon>Bacteria</taxon>
        <taxon>Bacillati</taxon>
        <taxon>Actinomycetota</taxon>
        <taxon>Actinomycetes</taxon>
        <taxon>Mycobacteriales</taxon>
        <taxon>Mycobacteriaceae</taxon>
        <taxon>Mycobacterium</taxon>
    </lineage>
</organism>